<dbReference type="GO" id="GO:0047989">
    <property type="term" value="F:hydroxybutyrate-dimer hydrolase activity"/>
    <property type="evidence" value="ECO:0007669"/>
    <property type="project" value="InterPro"/>
</dbReference>
<dbReference type="EMBL" id="VIKR01000003">
    <property type="protein sequence ID" value="TQV73650.1"/>
    <property type="molecule type" value="Genomic_DNA"/>
</dbReference>
<dbReference type="InterPro" id="IPR016582">
    <property type="entry name" value="OHBut_olig_hydro_put"/>
</dbReference>
<dbReference type="GO" id="GO:0005615">
    <property type="term" value="C:extracellular space"/>
    <property type="evidence" value="ECO:0007669"/>
    <property type="project" value="InterPro"/>
</dbReference>
<evidence type="ECO:0000256" key="1">
    <source>
        <dbReference type="ARBA" id="ARBA00022801"/>
    </source>
</evidence>
<proteinExistence type="predicted"/>
<gene>
    <name evidence="2" type="ORF">FLL45_12310</name>
</gene>
<evidence type="ECO:0000313" key="3">
    <source>
        <dbReference type="Proteomes" id="UP000317839"/>
    </source>
</evidence>
<accession>A0A545T8V1</accession>
<keyword evidence="1" id="KW-0378">Hydrolase</keyword>
<dbReference type="SUPFAM" id="SSF53474">
    <property type="entry name" value="alpha/beta-Hydrolases"/>
    <property type="match status" value="1"/>
</dbReference>
<protein>
    <recommendedName>
        <fullName evidence="4">D-(-)-3-hydroxybutyrate oligomer hydrolase</fullName>
    </recommendedName>
</protein>
<name>A0A545T8V1_9GAMM</name>
<dbReference type="Proteomes" id="UP000317839">
    <property type="component" value="Unassembled WGS sequence"/>
</dbReference>
<sequence>MWFQLKDSYMVASANLSKTLLLLMFLMGSFSIESSTLENDSLPLDYIGPKIIHHYYDGKDDDLLTAGWSHTQLTQRKLPTTSNQSDPKTLRKIAYFNNFIALLDTTESGGYGKFFGPNKTQPSIPGHEYLTYAITPSGTPEATLALQIPDNFDLNKNCIIVAATSGSRGIYGAVGTVGTWALTNRCAVAYTDKGTGTGFYFYDQQSGYDIQGNYRHKNQGLLSYLPKKNQNTKSFLKQFPTAIATKQAYSGDNIERKFGEFVYKAGEFALYQLNQHFKQKRISFTRQNTTIIAASISNGGVASIRGVEYDETELFDGLVVSEPNIYPQKNSRLAILQQSELIENHSLPGIEYFMTQYLLEPCSLLSEKLNSSGSQQDDESRTKILQDWCDKLKADGFIVGDSYQKLAHSSLEYLKRNGINHNNQVLSSLMYTIQIGPSLATTYVNQLGRFKIEDKICGNYFTAFDKLVKPRFLSLQERQLLFAKSSGIPRTASIEIGHTNQLDNYERAKCFYDIVKTDRVQNGIKEVIATQNLHNVPTIIIHGQNDNLIAPNHSSRPYYANLLLSGKHDTDKLKYYEITNAQHFDSFLSFPAFAKHYVPLHHYFEQSLELMLAHLQKGKTLPPSQVVATSIRSVTNNTPEKLTLRHLPGISMNPRLPIKLDKNILIIP</sequence>
<reference evidence="2 3" key="1">
    <citation type="submission" date="2019-06" db="EMBL/GenBank/DDBJ databases">
        <title>Draft genome of Aliikangiella marina GYP-15.</title>
        <authorList>
            <person name="Wang G."/>
        </authorList>
    </citation>
    <scope>NUCLEOTIDE SEQUENCE [LARGE SCALE GENOMIC DNA]</scope>
    <source>
        <strain evidence="2 3">GYP-15</strain>
    </source>
</reference>
<dbReference type="InterPro" id="IPR029058">
    <property type="entry name" value="AB_hydrolase_fold"/>
</dbReference>
<dbReference type="AlphaFoldDB" id="A0A545T8V1"/>
<evidence type="ECO:0008006" key="4">
    <source>
        <dbReference type="Google" id="ProtNLM"/>
    </source>
</evidence>
<dbReference type="OrthoDB" id="4294477at2"/>
<comment type="caution">
    <text evidence="2">The sequence shown here is derived from an EMBL/GenBank/DDBJ whole genome shotgun (WGS) entry which is preliminary data.</text>
</comment>
<evidence type="ECO:0000313" key="2">
    <source>
        <dbReference type="EMBL" id="TQV73650.1"/>
    </source>
</evidence>
<organism evidence="2 3">
    <name type="scientific">Aliikangiella marina</name>
    <dbReference type="NCBI Taxonomy" id="1712262"/>
    <lineage>
        <taxon>Bacteria</taxon>
        <taxon>Pseudomonadati</taxon>
        <taxon>Pseudomonadota</taxon>
        <taxon>Gammaproteobacteria</taxon>
        <taxon>Oceanospirillales</taxon>
        <taxon>Pleioneaceae</taxon>
        <taxon>Aliikangiella</taxon>
    </lineage>
</organism>
<dbReference type="Pfam" id="PF10605">
    <property type="entry name" value="3HBOH"/>
    <property type="match status" value="1"/>
</dbReference>
<dbReference type="GO" id="GO:0019605">
    <property type="term" value="P:butyrate metabolic process"/>
    <property type="evidence" value="ECO:0007669"/>
    <property type="project" value="InterPro"/>
</dbReference>
<keyword evidence="3" id="KW-1185">Reference proteome</keyword>